<evidence type="ECO:0000313" key="4">
    <source>
        <dbReference type="EMBL" id="REA81029.1"/>
    </source>
</evidence>
<reference evidence="3 5" key="1">
    <citation type="journal article" date="2018" name="Vet. Microbiol.">
        <title>Clonal diversity and geographic distribution of methicillin-resistant Staphylococcus pseudintermedius from Australian animals: Discovery of novel sequence types.</title>
        <authorList>
            <person name="Worthing K.A."/>
            <person name="Abraham S."/>
            <person name="Coombs G.W."/>
            <person name="Pang S."/>
            <person name="Saputra S."/>
            <person name="Jordan D."/>
            <person name="Trott D.J."/>
            <person name="Norris J.M."/>
        </authorList>
    </citation>
    <scope>NUCLEOTIDE SEQUENCE [LARGE SCALE GENOMIC DNA]</scope>
    <source>
        <strain evidence="3 5">ST525 1</strain>
    </source>
</reference>
<evidence type="ECO:0000313" key="5">
    <source>
        <dbReference type="Proteomes" id="UP000246800"/>
    </source>
</evidence>
<feature type="region of interest" description="Disordered" evidence="1">
    <location>
        <begin position="123"/>
        <end position="144"/>
    </location>
</feature>
<organism evidence="3 5">
    <name type="scientific">Staphylococcus pseudintermedius</name>
    <dbReference type="NCBI Taxonomy" id="283734"/>
    <lineage>
        <taxon>Bacteria</taxon>
        <taxon>Bacillati</taxon>
        <taxon>Bacillota</taxon>
        <taxon>Bacilli</taxon>
        <taxon>Bacillales</taxon>
        <taxon>Staphylococcaceae</taxon>
        <taxon>Staphylococcus</taxon>
        <taxon>Staphylococcus intermedius group</taxon>
    </lineage>
</organism>
<dbReference type="AlphaFoldDB" id="A0A317YRW9"/>
<reference evidence="6" key="3">
    <citation type="journal article" date="2018" name="Vet. Microbiol.">
        <title>Molecular epidemiology of methicillin-resistant staphylococci amongst veterinary personnel, personnel-owned pets, patients and the hospital environment of two companion animal veterinary hospitals.</title>
        <authorList>
            <person name="Worthing K.A."/>
            <person name="Brown J."/>
            <person name="Gerber L."/>
            <person name="Abraham S."/>
            <person name="Trott D."/>
            <person name="Norris J.M."/>
        </authorList>
    </citation>
    <scope>NUCLEOTIDE SEQUENCE [LARGE SCALE GENOMIC DNA]</scope>
    <source>
        <strain evidence="6">ST496-2</strain>
    </source>
</reference>
<feature type="domain" description="BIG2" evidence="2">
    <location>
        <begin position="246"/>
        <end position="323"/>
    </location>
</feature>
<dbReference type="InterPro" id="IPR008964">
    <property type="entry name" value="Invasin/intimin_cell_adhesion"/>
</dbReference>
<sequence>MEMKKYPFTQKKDFLKLNMQHFAQTAKRSGDDEIMFGLADILIGEGDDLIKFDGKNGDTRSYLQVEGGSVSFEPDFEDITFQDYGNGAYDQRVVSYGVTVKIVAGQETIDILKLAIAGTEDVTDESGDVTGVTDSPLGASNRRRGKPIRIHPRFAGNDHSRDINIYKAASNSEAERAFGNEQGTFEMEFIAYVRDGADANKKGNYFFTGETDPNGVLPTWDEVLNGQLSKEVSTRLEDVQNSSKPNVTSINLTADKESIKPFESTRITATVQPDTANKALKYSGNNDSVATVNADTGEVTGVGEGVVDITATAQDTGRVTGTIQITVENEV</sequence>
<dbReference type="OrthoDB" id="2404792at2"/>
<dbReference type="InterPro" id="IPR003343">
    <property type="entry name" value="Big_2"/>
</dbReference>
<evidence type="ECO:0000313" key="6">
    <source>
        <dbReference type="Proteomes" id="UP000256409"/>
    </source>
</evidence>
<dbReference type="SMART" id="SM00635">
    <property type="entry name" value="BID_2"/>
    <property type="match status" value="1"/>
</dbReference>
<dbReference type="Pfam" id="PF02368">
    <property type="entry name" value="Big_2"/>
    <property type="match status" value="1"/>
</dbReference>
<dbReference type="Gene3D" id="2.60.40.1080">
    <property type="match status" value="1"/>
</dbReference>
<evidence type="ECO:0000256" key="1">
    <source>
        <dbReference type="SAM" id="MobiDB-lite"/>
    </source>
</evidence>
<name>A0A317YRW9_STAPS</name>
<accession>A0A317YRW9</accession>
<protein>
    <recommendedName>
        <fullName evidence="2">BIG2 domain-containing protein</fullName>
    </recommendedName>
</protein>
<evidence type="ECO:0000313" key="3">
    <source>
        <dbReference type="EMBL" id="PWZ75888.1"/>
    </source>
</evidence>
<gene>
    <name evidence="3" type="ORF">DD902_04295</name>
    <name evidence="4" type="ORF">DV961_08370</name>
</gene>
<dbReference type="Proteomes" id="UP000246800">
    <property type="component" value="Unassembled WGS sequence"/>
</dbReference>
<dbReference type="Proteomes" id="UP000256409">
    <property type="component" value="Unassembled WGS sequence"/>
</dbReference>
<dbReference type="EMBL" id="QEIT01000021">
    <property type="protein sequence ID" value="PWZ75888.1"/>
    <property type="molecule type" value="Genomic_DNA"/>
</dbReference>
<evidence type="ECO:0000259" key="2">
    <source>
        <dbReference type="SMART" id="SM00635"/>
    </source>
</evidence>
<proteinExistence type="predicted"/>
<dbReference type="SUPFAM" id="SSF49373">
    <property type="entry name" value="Invasin/intimin cell-adhesion fragments"/>
    <property type="match status" value="1"/>
</dbReference>
<dbReference type="EMBL" id="QQPC01000054">
    <property type="protein sequence ID" value="REA81029.1"/>
    <property type="molecule type" value="Genomic_DNA"/>
</dbReference>
<comment type="caution">
    <text evidence="3">The sequence shown here is derived from an EMBL/GenBank/DDBJ whole genome shotgun (WGS) entry which is preliminary data.</text>
</comment>
<reference evidence="4" key="2">
    <citation type="journal article" date="2018" name="Vet. Microbiol.">
        <title>Methicillin-resistant staphylococci amongst veterinary personnel, personnel-owned pets, patients and the hospital environment of two small animal veterinary hospitals.</title>
        <authorList>
            <person name="Worthing K.A."/>
            <person name="Brown J."/>
            <person name="Gerber L."/>
            <person name="Abraham S."/>
            <person name="Trott D."/>
            <person name="Norris J.M."/>
        </authorList>
    </citation>
    <scope>NUCLEOTIDE SEQUENCE</scope>
    <source>
        <strain evidence="4">ST496-2</strain>
    </source>
</reference>